<dbReference type="SMART" id="SM00408">
    <property type="entry name" value="IGc2"/>
    <property type="match status" value="10"/>
</dbReference>
<feature type="domain" description="Ig-like" evidence="4">
    <location>
        <begin position="2128"/>
        <end position="2232"/>
    </location>
</feature>
<feature type="domain" description="Fibronectin type-III" evidence="5">
    <location>
        <begin position="1950"/>
        <end position="2048"/>
    </location>
</feature>
<dbReference type="Pfam" id="PF00041">
    <property type="entry name" value="fn3"/>
    <property type="match status" value="22"/>
</dbReference>
<protein>
    <recommendedName>
        <fullName evidence="9">Twitchin</fullName>
    </recommendedName>
</protein>
<feature type="domain" description="Fibronectin type-III" evidence="5">
    <location>
        <begin position="2331"/>
        <end position="2434"/>
    </location>
</feature>
<dbReference type="Gene3D" id="2.60.40.10">
    <property type="entry name" value="Immunoglobulins"/>
    <property type="match status" value="34"/>
</dbReference>
<feature type="domain" description="Fibronectin type-III" evidence="5">
    <location>
        <begin position="2666"/>
        <end position="2764"/>
    </location>
</feature>
<reference evidence="6 8" key="2">
    <citation type="journal article" date="2013" name="Nature">
        <title>Insights into bilaterian evolution from three spiralian genomes.</title>
        <authorList>
            <person name="Simakov O."/>
            <person name="Marletaz F."/>
            <person name="Cho S.J."/>
            <person name="Edsinger-Gonzales E."/>
            <person name="Havlak P."/>
            <person name="Hellsten U."/>
            <person name="Kuo D.H."/>
            <person name="Larsson T."/>
            <person name="Lv J."/>
            <person name="Arendt D."/>
            <person name="Savage R."/>
            <person name="Osoegawa K."/>
            <person name="de Jong P."/>
            <person name="Grimwood J."/>
            <person name="Chapman J.A."/>
            <person name="Shapiro H."/>
            <person name="Aerts A."/>
            <person name="Otillar R.P."/>
            <person name="Terry A.Y."/>
            <person name="Boore J.L."/>
            <person name="Grigoriev I.V."/>
            <person name="Lindberg D.R."/>
            <person name="Seaver E.C."/>
            <person name="Weisblat D.A."/>
            <person name="Putnam N.H."/>
            <person name="Rokhsar D.S."/>
        </authorList>
    </citation>
    <scope>NUCLEOTIDE SEQUENCE</scope>
</reference>
<feature type="domain" description="Fibronectin type-III" evidence="5">
    <location>
        <begin position="1"/>
        <end position="39"/>
    </location>
</feature>
<dbReference type="CDD" id="cd00096">
    <property type="entry name" value="Ig"/>
    <property type="match status" value="4"/>
</dbReference>
<dbReference type="SMART" id="SM00060">
    <property type="entry name" value="FN3"/>
    <property type="match status" value="25"/>
</dbReference>
<gene>
    <name evidence="7" type="primary">20211955</name>
    <name evidence="6" type="ORF">HELRODRAFT_191479</name>
</gene>
<feature type="domain" description="Fibronectin type-III" evidence="5">
    <location>
        <begin position="426"/>
        <end position="524"/>
    </location>
</feature>
<feature type="domain" description="Fibronectin type-III" evidence="5">
    <location>
        <begin position="1406"/>
        <end position="1502"/>
    </location>
</feature>
<dbReference type="InterPro" id="IPR003599">
    <property type="entry name" value="Ig_sub"/>
</dbReference>
<name>T1FT08_HELRO</name>
<feature type="domain" description="Fibronectin type-III" evidence="5">
    <location>
        <begin position="1850"/>
        <end position="1944"/>
    </location>
</feature>
<feature type="domain" description="Fibronectin type-III" evidence="5">
    <location>
        <begin position="3433"/>
        <end position="3530"/>
    </location>
</feature>
<dbReference type="PANTHER" id="PTHR13817">
    <property type="entry name" value="TITIN"/>
    <property type="match status" value="1"/>
</dbReference>
<reference evidence="7" key="3">
    <citation type="submission" date="2015-06" db="UniProtKB">
        <authorList>
            <consortium name="EnsemblMetazoa"/>
        </authorList>
    </citation>
    <scope>IDENTIFICATION</scope>
</reference>
<feature type="region of interest" description="Disordered" evidence="3">
    <location>
        <begin position="2559"/>
        <end position="2585"/>
    </location>
</feature>
<reference evidence="8" key="1">
    <citation type="submission" date="2012-12" db="EMBL/GenBank/DDBJ databases">
        <authorList>
            <person name="Hellsten U."/>
            <person name="Grimwood J."/>
            <person name="Chapman J.A."/>
            <person name="Shapiro H."/>
            <person name="Aerts A."/>
            <person name="Otillar R.P."/>
            <person name="Terry A.Y."/>
            <person name="Boore J.L."/>
            <person name="Simakov O."/>
            <person name="Marletaz F."/>
            <person name="Cho S.-J."/>
            <person name="Edsinger-Gonzales E."/>
            <person name="Havlak P."/>
            <person name="Kuo D.-H."/>
            <person name="Larsson T."/>
            <person name="Lv J."/>
            <person name="Arendt D."/>
            <person name="Savage R."/>
            <person name="Osoegawa K."/>
            <person name="de Jong P."/>
            <person name="Lindberg D.R."/>
            <person name="Seaver E.C."/>
            <person name="Weisblat D.A."/>
            <person name="Putnam N.H."/>
            <person name="Grigoriev I.V."/>
            <person name="Rokhsar D.S."/>
        </authorList>
    </citation>
    <scope>NUCLEOTIDE SEQUENCE</scope>
</reference>
<feature type="domain" description="Ig-like" evidence="4">
    <location>
        <begin position="1018"/>
        <end position="1103"/>
    </location>
</feature>
<evidence type="ECO:0008006" key="9">
    <source>
        <dbReference type="Google" id="ProtNLM"/>
    </source>
</evidence>
<feature type="domain" description="Fibronectin type-III" evidence="5">
    <location>
        <begin position="922"/>
        <end position="1018"/>
    </location>
</feature>
<feature type="domain" description="Fibronectin type-III" evidence="5">
    <location>
        <begin position="2446"/>
        <end position="2540"/>
    </location>
</feature>
<evidence type="ECO:0000313" key="8">
    <source>
        <dbReference type="Proteomes" id="UP000015101"/>
    </source>
</evidence>
<dbReference type="InterPro" id="IPR003598">
    <property type="entry name" value="Ig_sub2"/>
</dbReference>
<dbReference type="FunCoup" id="T1FT08">
    <property type="interactions" value="28"/>
</dbReference>
<dbReference type="FunFam" id="2.60.40.10:FF:003782">
    <property type="match status" value="1"/>
</dbReference>
<dbReference type="FunFam" id="2.60.40.10:FF:002291">
    <property type="match status" value="8"/>
</dbReference>
<feature type="domain" description="Fibronectin type-III" evidence="5">
    <location>
        <begin position="721"/>
        <end position="816"/>
    </location>
</feature>
<accession>T1FT08</accession>
<dbReference type="EMBL" id="KB096411">
    <property type="protein sequence ID" value="ESO04852.1"/>
    <property type="molecule type" value="Genomic_DNA"/>
</dbReference>
<feature type="domain" description="Fibronectin type-III" evidence="5">
    <location>
        <begin position="2542"/>
        <end position="2650"/>
    </location>
</feature>
<dbReference type="InterPro" id="IPR036116">
    <property type="entry name" value="FN3_sf"/>
</dbReference>
<feature type="domain" description="Fibronectin type-III" evidence="5">
    <location>
        <begin position="3118"/>
        <end position="3219"/>
    </location>
</feature>
<dbReference type="FunFam" id="2.60.40.10:FF:004872">
    <property type="match status" value="1"/>
</dbReference>
<dbReference type="GO" id="GO:0007416">
    <property type="term" value="P:synapse assembly"/>
    <property type="evidence" value="ECO:0000318"/>
    <property type="project" value="GO_Central"/>
</dbReference>
<keyword evidence="1" id="KW-0677">Repeat</keyword>
<feature type="domain" description="Fibronectin type-III" evidence="5">
    <location>
        <begin position="2997"/>
        <end position="3092"/>
    </location>
</feature>
<evidence type="ECO:0000313" key="6">
    <source>
        <dbReference type="EMBL" id="ESO04852.1"/>
    </source>
</evidence>
<dbReference type="GO" id="GO:0007156">
    <property type="term" value="P:homophilic cell adhesion via plasma membrane adhesion molecules"/>
    <property type="evidence" value="ECO:0000318"/>
    <property type="project" value="GO_Central"/>
</dbReference>
<dbReference type="CDD" id="cd00063">
    <property type="entry name" value="FN3"/>
    <property type="match status" value="26"/>
</dbReference>
<dbReference type="GO" id="GO:0030017">
    <property type="term" value="C:sarcomere"/>
    <property type="evidence" value="ECO:0007669"/>
    <property type="project" value="UniProtKB-ARBA"/>
</dbReference>
<feature type="domain" description="Fibronectin type-III" evidence="5">
    <location>
        <begin position="3538"/>
        <end position="3631"/>
    </location>
</feature>
<dbReference type="InterPro" id="IPR013783">
    <property type="entry name" value="Ig-like_fold"/>
</dbReference>
<dbReference type="SMART" id="SM00409">
    <property type="entry name" value="IG"/>
    <property type="match status" value="10"/>
</dbReference>
<keyword evidence="8" id="KW-1185">Reference proteome</keyword>
<feature type="domain" description="Ig-like" evidence="4">
    <location>
        <begin position="1649"/>
        <end position="1741"/>
    </location>
</feature>
<feature type="domain" description="Ig-like" evidence="4">
    <location>
        <begin position="1108"/>
        <end position="1199"/>
    </location>
</feature>
<dbReference type="GeneID" id="20211955"/>
<feature type="domain" description="Fibronectin type-III" evidence="5">
    <location>
        <begin position="2896"/>
        <end position="2989"/>
    </location>
</feature>
<feature type="compositionally biased region" description="Low complexity" evidence="3">
    <location>
        <begin position="3095"/>
        <end position="3110"/>
    </location>
</feature>
<dbReference type="Proteomes" id="UP000015101">
    <property type="component" value="Unassembled WGS sequence"/>
</dbReference>
<feature type="domain" description="Fibronectin type-III" evidence="5">
    <location>
        <begin position="1748"/>
        <end position="1849"/>
    </location>
</feature>
<feature type="domain" description="Fibronectin type-III" evidence="5">
    <location>
        <begin position="322"/>
        <end position="420"/>
    </location>
</feature>
<dbReference type="GO" id="GO:0045202">
    <property type="term" value="C:synapse"/>
    <property type="evidence" value="ECO:0000318"/>
    <property type="project" value="GO_Central"/>
</dbReference>
<sequence length="3689" mass="410819">MDVSGLKPDLNYEFKVYAENKMGSSEPASTRSVKYSADNNVRFDKPLSDVTITKFPATATFECSLNKPGVPITWYKGSEPISRSRPKYVTDTSHTGHRLTIRDVSGGDEGVYSAAFKNQKVSANLDLKVPPTLSSSHLDKSIVLKEGETVSIEIPFSCWPTPKVAWTLNGRPLYSDHRVSCPVNKDSTTLKISRADLKDAGQYRVVVENPYGKSSVDLDVKVLGKPSIPENLEVTEVTENSVSLKWRPPLQNGGKPITRYVIERRDKLKSVNLPVGTSDRCEYRVIRLITGNEYVLRVSAENEVGQGPAAEVALTVKSQFSPPSPPRRPLVSDVKSNSMQVSWSPPDDSGGCPLTGYLVERRSDTSRQWVFVNKEPIPDTSSTVGDLYEGTTYEFRVTAVNKVGSSKPSEVSKPVTAESQWKKPGKPGSPKARRLDDTSYDVTWTPPMSDGGLPIISYLLENCEDKSAYNWRPVSNGNDGLISDTKYLAKGLKSNIDYRFRVSAQNKMGFGPSSESDWALDRPKPSEPPRLLSHMKDQVVTSPDIVTFECNVIPGSRDVQIKWYKDSREIRPSRKYDTFFWDNKASLVVKETEPGDGGRYRCEIVNGMGVVDDAAILTVYKHPEIEYDSRLKQPIFLKAGKNLDLDLTFTGFPTPTCDWTLDGGHVSTGGRCNITSGPSHSYLRINNVQPSDSGTYKVKVANKAGSRIASFDVFVKDKPSAPRNLRVNDVTSDSVEISWDRSLHDGGSPITAYVVEKRDASKNNWIGTSRTLPDVTKNRICKLWEGCNYLFRVAAENEVGLSEFVQISQPITAKPPYTTPDAPMNLRASDITRNSIRLTWSEPLNDGGSPIDHYIIESRSPYNPRWTKVSTGPNRNLECHVRDLVDGEKEFRVIAVNEAGSGRPSDSTGPIKIKDPFERPAPPGLPEISPLQKDKLILKWSRPLFDGGCPILGYKVEMRPIGTFYWQNAHPTSVKDTSLTLQNLLPETDYEFRVMAENKAGLSNPSGTVRTQKYADEPIQFKRPLSNLRTTTIGQPVTFECEVTKPEKVAHWLKDGFDLKPGPKYDMGMDGGSYRLTVRDVDSRDVGDYAVVIKGHRSEARLDVEASPQIRHSDRFMQPLVLKAGTSASVEVPFTGSPQPKIIWNYEGRPLRESRRVRVDNDHDLTTLILSRVDRSDAGTYSLKLENDFGSGQLKVKVIVIDKPSPPRDFKCRDVSGDGLTLTWMPPRDDGGSPVTHYVIEQREALRMSWTQLAFTKDTMFRVQNLNEGTNYLFRVVAVNEVGSSSPEELDKTITVKPSLSPPQQPQAPEPTNISKESISLNWPPWRYDGSPHVTGYHVEQRSLTRPNWVRLTTFPIRNNNFRAGNLTDDGSYQFRIIAENEAGLSEPSAATQPLTPRDPWSKPGPPEGLRVSDVTKHSCNLTWNPPSYDGDDDVRGYVIEVRKGGYGNWNKVNIGHHVLEPNFKMTGLSEDVEYEFRVAAENRAGLGACSDVTPPIRTKNIVECSYSCYFLGLNITFSFCFCSPTCVYSVIVHYSYIIISFVTCEMLVPVHSKEPSVLSPMVNISALQGETVKLECDVLLGKPRANVKWFKDGQELQLSNKYSPGYSNDSAYLSINNVQLADAGVYTCEAYNQHGRVKTTARLTVHVPPLIEKTSQVMYEVKRGSTIHLPINYSSYPPPKVTWRKNGLPLVHIPGRIMIETRDHGFSTLTLSGVEPEDAARYEIEVENVAGVARLQIDIIVKSPPSSPTNMRILSMETDSVTLAWDQPEIDGGSPITGYVIDKSDAARGPWTTVGRVDNTARSYKVTRLLPGSRYNFRVSGENDVGVGYSLETREPIEIRTIYEIPEPPRYLELIDSNKSSVTLQWQPPRGQVPIQGYNIEKRSAYSSGPFTRLNATPILDTYYIDKIIFDSGSYEYRVISIGDDGGESQPSDVFGPIVVRDLFGKPSTPSAPTVSVINKNSVQLIWTPPRSTGGASVTNYIIEYKTPSYYGWVPYNMKGQVVTQPHHVIDDLIEGTAYEFRISAENRAGLKVPTIHEHITDFTAKPNTDASFKCRLFSDLTYNVVWLKDNERLPATNKYATKIKDNVAELIIHDVTEMDRGIYTCEVSNKYGRITSSAALYLAELPRVDFDSRLRHQLVPVGGVARINLTYDADPAPTVTWYKNGVVIKSRGNVSVDNNDVTTWLTIRNVKMDDGGEYEVIVKNEWGMCREKFIVQVVDVPGQPTDVKVSEIGADHVKLEWRTPKYNGGCAIDRYIIERKEVNSNYWLPVGVVPYTQTNVMCNGLRPGADHVMRVFAENQLGVGEPGYLVVPVRIKAVGGHEIEGDLPGVRGLRHVNVSLGEVTLEWQPPLLESKYKLINYVIEKFEGPPLGKWVKVVMLPASVHRYKVKDVREDLGVKLRIYGETNDGLFLNYVIYDVPPYEKAEKKARPSSTVLTFGVPSRPIGPIIVNKLSPCSLELEWRPPLHDGESKVTGYIIEMCEGVGEWKKIGYVPSSDNEFTVAGLTPGHEYFFRISAESSAGVGPPLQSDTISASAPTDASRRLRYKNLKKGAVTLKWGKSDDEENEEEDEDEEEDEEPTSSITGYLIEKMDFTGADKWTPVHKVPAKARSYEVPGLLPDHKYAFRVRPLIETEDEEAVKSPGQYKDYRGAPLLMSQNLRLPLSPQGPLLVSKLANDDVIIRWRPPLLQSSDQLPITGYVVQVRESDKEIWTRDEIVGGVTTSYVLRNLLPGKKYQVKVIAKNRDGESAPLISTEYINVGDVNVVEVPSAPQSLRIVRVTDDAISLRWQAPKTDGGSEITKYIVLMKSKPFDIWEEVCEVDGYSTGCTIGDLRSRSVRSRGSISAMDGSGFFFAVFAINEKGRSDQIETTLPVQLRRSSEIKRLSINAPFKISPIGPLVVTAFSDDSVSLSWRPFTDSDVTGYRVEMRESGQLAWQHVSSVDAEETSYVVRNLREGTDYQFRVLAENSGGSSSPPITLDTPFSLRQTYLGKPGSPRGPLETNDISKDSVTLTWLPPLSDGGATINSYIIERKDLLSNRWVRVARVKPFTTSYTVSNLIPGSEYLFRIIAENSEGQGLALTCDRPVTLHKNVLSRPPSHSRPPSKSRLSVTTEAPAPPRGPLVVSNVGKNNLTLSWQPSFFDLDLNDLTSGYVIEKCDVTSGFHNNWIRVNKVKSYVNSYDVNHLVEGHLYKFRVIAENHLGRSQALESRESVQTKTPNNIPGPPYTVRLVGITEDSLTIEWTDPVSDGGDPIHSYVIEKKESKSSHWISIAHVPATERRHVIKNLQSSCSYFVRVAAENSEGVGYYREFTEPVTPTKPKDLPSAPLNFKIENATRESVTLSWLHPSESGGVPLAGFQVEQQEGCVGGSGVMSKWHTVGRLDSYTTQYTVHGLVQGLEYNFRVRAENAVGVGSACGLANPIVPSNLLSRPLPPAMLEVVSTTHDSITLSWLPPESDGGSKILSYVVEQREVGGADATWFPVKRVDSNDSLVACIGGLIEGTPYLFRIYAENKVGPGGYVQLKSHVTPRYVDGRPLKPGGPLRVIRVTRNMLALHWSPPYDDSSYQVLRYVIEKKDDHDWTVAGVCPGDVTAYCVTDLFEDQPYYFRVVAETSAGRSEPLDMDLPVVPKRVFESAAQSDLEKLYMDSSLEPYETSDHRQKMTSSTNRQFFTYSDEPLTSTSDYLSLSDW</sequence>
<dbReference type="CTD" id="20211955"/>
<dbReference type="Pfam" id="PF13927">
    <property type="entry name" value="Ig_3"/>
    <property type="match status" value="1"/>
</dbReference>
<dbReference type="PROSITE" id="PS50853">
    <property type="entry name" value="FN3"/>
    <property type="match status" value="26"/>
</dbReference>
<feature type="domain" description="Ig-like" evidence="4">
    <location>
        <begin position="1556"/>
        <end position="1645"/>
    </location>
</feature>
<dbReference type="SUPFAM" id="SSF49265">
    <property type="entry name" value="Fibronectin type III"/>
    <property type="match status" value="15"/>
</dbReference>
<feature type="domain" description="Fibronectin type-III" evidence="5">
    <location>
        <begin position="3225"/>
        <end position="3321"/>
    </location>
</feature>
<dbReference type="eggNOG" id="KOG0613">
    <property type="taxonomic scope" value="Eukaryota"/>
</dbReference>
<organism evidence="7 8">
    <name type="scientific">Helobdella robusta</name>
    <name type="common">Californian leech</name>
    <dbReference type="NCBI Taxonomy" id="6412"/>
    <lineage>
        <taxon>Eukaryota</taxon>
        <taxon>Metazoa</taxon>
        <taxon>Spiralia</taxon>
        <taxon>Lophotrochozoa</taxon>
        <taxon>Annelida</taxon>
        <taxon>Clitellata</taxon>
        <taxon>Hirudinea</taxon>
        <taxon>Rhynchobdellida</taxon>
        <taxon>Glossiphoniidae</taxon>
        <taxon>Helobdella</taxon>
    </lineage>
</organism>
<dbReference type="Pfam" id="PF07679">
    <property type="entry name" value="I-set"/>
    <property type="match status" value="9"/>
</dbReference>
<dbReference type="PRINTS" id="PR00014">
    <property type="entry name" value="FNTYPEIII"/>
</dbReference>
<dbReference type="HOGENOM" id="CLU_224978_0_0_1"/>
<dbReference type="RefSeq" id="XP_009016785.1">
    <property type="nucleotide sequence ID" value="XM_009018537.1"/>
</dbReference>
<dbReference type="EMBL" id="AMQM01003947">
    <property type="status" value="NOT_ANNOTATED_CDS"/>
    <property type="molecule type" value="Genomic_DNA"/>
</dbReference>
<keyword evidence="2" id="KW-0393">Immunoglobulin domain</keyword>
<evidence type="ECO:0000259" key="4">
    <source>
        <dbReference type="PROSITE" id="PS50835"/>
    </source>
</evidence>
<feature type="domain" description="Fibronectin type-III" evidence="5">
    <location>
        <begin position="3326"/>
        <end position="3426"/>
    </location>
</feature>
<dbReference type="KEGG" id="hro:HELRODRAFT_191479"/>
<dbReference type="FunFam" id="2.60.40.10:FF:000031">
    <property type="entry name" value="Myosin-binding protein C, slow type"/>
    <property type="match status" value="3"/>
</dbReference>
<dbReference type="FunFam" id="2.60.40.10:FF:001409">
    <property type="entry name" value="Muscle M-line assembly protein unc-89"/>
    <property type="match status" value="2"/>
</dbReference>
<dbReference type="OrthoDB" id="504170at2759"/>
<dbReference type="SUPFAM" id="SSF48726">
    <property type="entry name" value="Immunoglobulin"/>
    <property type="match status" value="10"/>
</dbReference>
<feature type="region of interest" description="Disordered" evidence="3">
    <location>
        <begin position="511"/>
        <end position="531"/>
    </location>
</feature>
<feature type="domain" description="Ig-like" evidence="4">
    <location>
        <begin position="131"/>
        <end position="223"/>
    </location>
</feature>
<dbReference type="InterPro" id="IPR007110">
    <property type="entry name" value="Ig-like_dom"/>
</dbReference>
<feature type="domain" description="Fibronectin type-III" evidence="5">
    <location>
        <begin position="2772"/>
        <end position="2880"/>
    </location>
</feature>
<dbReference type="PANTHER" id="PTHR13817:SF151">
    <property type="entry name" value="TITIN"/>
    <property type="match status" value="1"/>
</dbReference>
<feature type="domain" description="Fibronectin type-III" evidence="5">
    <location>
        <begin position="1206"/>
        <end position="1299"/>
    </location>
</feature>
<feature type="region of interest" description="Disordered" evidence="3">
    <location>
        <begin position="404"/>
        <end position="440"/>
    </location>
</feature>
<evidence type="ECO:0000313" key="7">
    <source>
        <dbReference type="EnsemblMetazoa" id="HelroP191479"/>
    </source>
</evidence>
<feature type="domain" description="Ig-like" evidence="4">
    <location>
        <begin position="2035"/>
        <end position="2123"/>
    </location>
</feature>
<dbReference type="InterPro" id="IPR050964">
    <property type="entry name" value="Striated_Muscle_Regulatory"/>
</dbReference>
<evidence type="ECO:0000259" key="5">
    <source>
        <dbReference type="PROSITE" id="PS50853"/>
    </source>
</evidence>
<evidence type="ECO:0000256" key="2">
    <source>
        <dbReference type="ARBA" id="ARBA00023319"/>
    </source>
</evidence>
<dbReference type="STRING" id="6412.T1FT08"/>
<feature type="domain" description="Fibronectin type-III" evidence="5">
    <location>
        <begin position="2225"/>
        <end position="2320"/>
    </location>
</feature>
<dbReference type="InterPro" id="IPR036179">
    <property type="entry name" value="Ig-like_dom_sf"/>
</dbReference>
<dbReference type="InParanoid" id="T1FT08"/>
<feature type="region of interest" description="Disordered" evidence="3">
    <location>
        <begin position="3092"/>
        <end position="3121"/>
    </location>
</feature>
<dbReference type="EnsemblMetazoa" id="HelroT191479">
    <property type="protein sequence ID" value="HelroP191479"/>
    <property type="gene ID" value="HelroG191479"/>
</dbReference>
<evidence type="ECO:0000256" key="1">
    <source>
        <dbReference type="ARBA" id="ARBA00022737"/>
    </source>
</evidence>
<dbReference type="InterPro" id="IPR003961">
    <property type="entry name" value="FN3_dom"/>
</dbReference>
<dbReference type="FunFam" id="2.60.40.10:FF:000107">
    <property type="entry name" value="Myosin, light chain kinase a"/>
    <property type="match status" value="1"/>
</dbReference>
<feature type="region of interest" description="Disordered" evidence="3">
    <location>
        <begin position="1384"/>
        <end position="1412"/>
    </location>
</feature>
<proteinExistence type="predicted"/>
<feature type="domain" description="Ig-like" evidence="4">
    <location>
        <begin position="623"/>
        <end position="714"/>
    </location>
</feature>
<feature type="domain" description="Ig-like" evidence="4">
    <location>
        <begin position="529"/>
        <end position="618"/>
    </location>
</feature>
<feature type="domain" description="Fibronectin type-III" evidence="5">
    <location>
        <begin position="228"/>
        <end position="321"/>
    </location>
</feature>
<dbReference type="FunFam" id="2.60.40.10:FF:003814">
    <property type="match status" value="1"/>
</dbReference>
<feature type="compositionally biased region" description="Acidic residues" evidence="3">
    <location>
        <begin position="2564"/>
        <end position="2581"/>
    </location>
</feature>
<feature type="domain" description="Fibronectin type-III" evidence="5">
    <location>
        <begin position="822"/>
        <end position="916"/>
    </location>
</feature>
<dbReference type="FunFam" id="2.60.40.10:FF:000056">
    <property type="entry name" value="twitchin isoform X4"/>
    <property type="match status" value="1"/>
</dbReference>
<dbReference type="PROSITE" id="PS50835">
    <property type="entry name" value="IG_LIKE"/>
    <property type="match status" value="10"/>
</dbReference>
<dbReference type="InterPro" id="IPR013098">
    <property type="entry name" value="Ig_I-set"/>
</dbReference>
<dbReference type="FunFam" id="2.60.40.10:FF:000800">
    <property type="entry name" value="Cardiac titin"/>
    <property type="match status" value="2"/>
</dbReference>
<feature type="domain" description="Fibronectin type-III" evidence="5">
    <location>
        <begin position="1302"/>
        <end position="1399"/>
    </location>
</feature>
<feature type="domain" description="Ig-like" evidence="4">
    <location>
        <begin position="27"/>
        <end position="126"/>
    </location>
</feature>
<evidence type="ECO:0000256" key="3">
    <source>
        <dbReference type="SAM" id="MobiDB-lite"/>
    </source>
</evidence>